<dbReference type="PANTHER" id="PTHR45790:SF3">
    <property type="entry name" value="S-ADENOSYL-L-METHIONINE-DEPENDENT UROPORPHYRINOGEN III METHYLTRANSFERASE, CHLOROPLASTIC"/>
    <property type="match status" value="1"/>
</dbReference>
<dbReference type="FunFam" id="3.30.950.10:FF:000001">
    <property type="entry name" value="Siroheme synthase"/>
    <property type="match status" value="1"/>
</dbReference>
<keyword evidence="10" id="KW-1185">Reference proteome</keyword>
<gene>
    <name evidence="9" type="ORF">DesyoDRAFT_1210</name>
</gene>
<keyword evidence="5" id="KW-0627">Porphyrin biosynthesis</keyword>
<dbReference type="CDD" id="cd06578">
    <property type="entry name" value="HemD"/>
    <property type="match status" value="1"/>
</dbReference>
<dbReference type="PROSITE" id="PS00839">
    <property type="entry name" value="SUMT_1"/>
    <property type="match status" value="1"/>
</dbReference>
<dbReference type="PROSITE" id="PS00840">
    <property type="entry name" value="SUMT_2"/>
    <property type="match status" value="1"/>
</dbReference>
<dbReference type="GO" id="GO:0019354">
    <property type="term" value="P:siroheme biosynthetic process"/>
    <property type="evidence" value="ECO:0007669"/>
    <property type="project" value="InterPro"/>
</dbReference>
<organism evidence="9 10">
    <name type="scientific">Desulfosporosinus youngiae DSM 17734</name>
    <dbReference type="NCBI Taxonomy" id="768710"/>
    <lineage>
        <taxon>Bacteria</taxon>
        <taxon>Bacillati</taxon>
        <taxon>Bacillota</taxon>
        <taxon>Clostridia</taxon>
        <taxon>Eubacteriales</taxon>
        <taxon>Desulfitobacteriaceae</taxon>
        <taxon>Desulfosporosinus</taxon>
    </lineage>
</organism>
<dbReference type="EC" id="2.1.1.107" evidence="1"/>
<dbReference type="NCBIfam" id="TIGR01469">
    <property type="entry name" value="cobA_cysG_Cterm"/>
    <property type="match status" value="1"/>
</dbReference>
<feature type="domain" description="Tetrapyrrole biosynthesis uroporphyrinogen III synthase" evidence="8">
    <location>
        <begin position="269"/>
        <end position="496"/>
    </location>
</feature>
<dbReference type="InterPro" id="IPR003043">
    <property type="entry name" value="Uropor_MeTrfase_CS"/>
</dbReference>
<evidence type="ECO:0000313" key="10">
    <source>
        <dbReference type="Proteomes" id="UP000005104"/>
    </source>
</evidence>
<dbReference type="eggNOG" id="COG1587">
    <property type="taxonomic scope" value="Bacteria"/>
</dbReference>
<dbReference type="Gene3D" id="3.40.1010.10">
    <property type="entry name" value="Cobalt-precorrin-4 Transmethylase, Domain 1"/>
    <property type="match status" value="1"/>
</dbReference>
<dbReference type="FunFam" id="3.40.1010.10:FF:000001">
    <property type="entry name" value="Siroheme synthase"/>
    <property type="match status" value="1"/>
</dbReference>
<evidence type="ECO:0000259" key="7">
    <source>
        <dbReference type="Pfam" id="PF00590"/>
    </source>
</evidence>
<protein>
    <recommendedName>
        <fullName evidence="1">uroporphyrinogen-III C-methyltransferase</fullName>
        <ecNumber evidence="1">2.1.1.107</ecNumber>
    </recommendedName>
</protein>
<dbReference type="SUPFAM" id="SSF53790">
    <property type="entry name" value="Tetrapyrrole methylase"/>
    <property type="match status" value="1"/>
</dbReference>
<dbReference type="InterPro" id="IPR014776">
    <property type="entry name" value="4pyrrole_Mease_sub2"/>
</dbReference>
<dbReference type="Gene3D" id="3.40.50.10090">
    <property type="match status" value="2"/>
</dbReference>
<evidence type="ECO:0000259" key="8">
    <source>
        <dbReference type="Pfam" id="PF02602"/>
    </source>
</evidence>
<dbReference type="Proteomes" id="UP000005104">
    <property type="component" value="Chromosome"/>
</dbReference>
<dbReference type="InterPro" id="IPR014777">
    <property type="entry name" value="4pyrrole_Mease_sub1"/>
</dbReference>
<dbReference type="Gene3D" id="3.30.950.10">
    <property type="entry name" value="Methyltransferase, Cobalt-precorrin-4 Transmethylase, Domain 2"/>
    <property type="match status" value="1"/>
</dbReference>
<sequence>MLSKGYVYLVGAGPGDPKLITVKGSECIAKADVLVYDRLASRRLLTLARPDCELIYVGKSPDRHTLKQDEINQVLVDKGLEGKIVTRLKGGDPFVFGRGGEEAEALLKAGIQFEVVPGITSAIAVPAYAGIPVTHRDLTSSFAVITGHEDPTKNETSIHWDHLAGSHGTLVFLMGMENLPLIAQKLMENGKKPTTPVGIIQWGTRPEQRALVGQLDTIAEEVKKQKFTNPSIIIVGEVVSLREKLKWFEKKPLFGQRIVVTRARHQASVLTQEIEALGGEAWEFPTIEIAPPSDNAYLLKALNNLQYFNWLIFTSVNGVEAFFEELSIQERDVRSLVGLEIVAIGPATQAAIEKRGLRAAYVPDEYKAESIVEGLAGRVSSGQKVLLARAEEARDVLPESLKAMGLDVWDVPFYRTVLGDANRGELQRMLREKEIHRVTFTSSSTVRNFVELLDGEISLLEGVSLYSIGPITSATARKLGLTIYKEANEYTIQGLVKALLEG</sequence>
<name>H5XTB9_9FIRM</name>
<dbReference type="CDD" id="cd11642">
    <property type="entry name" value="SUMT"/>
    <property type="match status" value="1"/>
</dbReference>
<dbReference type="STRING" id="768710.DesyoDRAFT_1210"/>
<dbReference type="eggNOG" id="COG0007">
    <property type="taxonomic scope" value="Bacteria"/>
</dbReference>
<dbReference type="InterPro" id="IPR000878">
    <property type="entry name" value="4pyrrol_Mease"/>
</dbReference>
<dbReference type="EMBL" id="CM001441">
    <property type="protein sequence ID" value="EHQ88378.1"/>
    <property type="molecule type" value="Genomic_DNA"/>
</dbReference>
<feature type="domain" description="Tetrapyrrole methylase" evidence="7">
    <location>
        <begin position="7"/>
        <end position="218"/>
    </location>
</feature>
<dbReference type="GO" id="GO:0004852">
    <property type="term" value="F:uroporphyrinogen-III synthase activity"/>
    <property type="evidence" value="ECO:0007669"/>
    <property type="project" value="InterPro"/>
</dbReference>
<dbReference type="InterPro" id="IPR036108">
    <property type="entry name" value="4pyrrol_syn_uPrphyn_synt_sf"/>
</dbReference>
<dbReference type="GO" id="GO:0032259">
    <property type="term" value="P:methylation"/>
    <property type="evidence" value="ECO:0007669"/>
    <property type="project" value="UniProtKB-KW"/>
</dbReference>
<evidence type="ECO:0000256" key="3">
    <source>
        <dbReference type="ARBA" id="ARBA00022679"/>
    </source>
</evidence>
<dbReference type="Pfam" id="PF02602">
    <property type="entry name" value="HEM4"/>
    <property type="match status" value="1"/>
</dbReference>
<dbReference type="InterPro" id="IPR006366">
    <property type="entry name" value="CobA/CysG_C"/>
</dbReference>
<dbReference type="NCBIfam" id="NF004790">
    <property type="entry name" value="PRK06136.1"/>
    <property type="match status" value="1"/>
</dbReference>
<keyword evidence="2 6" id="KW-0489">Methyltransferase</keyword>
<dbReference type="InterPro" id="IPR003754">
    <property type="entry name" value="4pyrrol_synth_uPrphyn_synth"/>
</dbReference>
<dbReference type="SUPFAM" id="SSF69618">
    <property type="entry name" value="HemD-like"/>
    <property type="match status" value="1"/>
</dbReference>
<accession>H5XTB9</accession>
<evidence type="ECO:0000256" key="5">
    <source>
        <dbReference type="ARBA" id="ARBA00023244"/>
    </source>
</evidence>
<proteinExistence type="inferred from homology"/>
<keyword evidence="3 6" id="KW-0808">Transferase</keyword>
<dbReference type="HOGENOM" id="CLU_011276_6_0_9"/>
<evidence type="ECO:0000256" key="6">
    <source>
        <dbReference type="RuleBase" id="RU003960"/>
    </source>
</evidence>
<comment type="similarity">
    <text evidence="6">Belongs to the precorrin methyltransferase family.</text>
</comment>
<dbReference type="PANTHER" id="PTHR45790">
    <property type="entry name" value="SIROHEME SYNTHASE-RELATED"/>
    <property type="match status" value="1"/>
</dbReference>
<reference evidence="9 10" key="1">
    <citation type="submission" date="2011-11" db="EMBL/GenBank/DDBJ databases">
        <title>The Noncontiguous Finished genome of Desulfosporosinus youngiae DSM 17734.</title>
        <authorList>
            <consortium name="US DOE Joint Genome Institute (JGI-PGF)"/>
            <person name="Lucas S."/>
            <person name="Han J."/>
            <person name="Lapidus A."/>
            <person name="Cheng J.-F."/>
            <person name="Goodwin L."/>
            <person name="Pitluck S."/>
            <person name="Peters L."/>
            <person name="Ovchinnikova G."/>
            <person name="Lu M."/>
            <person name="Land M.L."/>
            <person name="Hauser L."/>
            <person name="Pester M."/>
            <person name="Spring S."/>
            <person name="Ollivier B."/>
            <person name="Rattei T."/>
            <person name="Klenk H.-P."/>
            <person name="Wagner M."/>
            <person name="Loy A."/>
            <person name="Woyke T.J."/>
        </authorList>
    </citation>
    <scope>NUCLEOTIDE SEQUENCE [LARGE SCALE GENOMIC DNA]</scope>
    <source>
        <strain evidence="9 10">DSM 17734</strain>
    </source>
</reference>
<evidence type="ECO:0000256" key="2">
    <source>
        <dbReference type="ARBA" id="ARBA00022603"/>
    </source>
</evidence>
<keyword evidence="4" id="KW-0949">S-adenosyl-L-methionine</keyword>
<evidence type="ECO:0000256" key="4">
    <source>
        <dbReference type="ARBA" id="ARBA00022691"/>
    </source>
</evidence>
<dbReference type="InterPro" id="IPR050161">
    <property type="entry name" value="Siro_Cobalamin_biosynth"/>
</dbReference>
<dbReference type="AlphaFoldDB" id="H5XTB9"/>
<dbReference type="Pfam" id="PF00590">
    <property type="entry name" value="TP_methylase"/>
    <property type="match status" value="1"/>
</dbReference>
<evidence type="ECO:0000256" key="1">
    <source>
        <dbReference type="ARBA" id="ARBA00012162"/>
    </source>
</evidence>
<dbReference type="GO" id="GO:0004851">
    <property type="term" value="F:uroporphyrin-III C-methyltransferase activity"/>
    <property type="evidence" value="ECO:0007669"/>
    <property type="project" value="UniProtKB-EC"/>
</dbReference>
<dbReference type="InterPro" id="IPR035996">
    <property type="entry name" value="4pyrrol_Methylase_sf"/>
</dbReference>
<evidence type="ECO:0000313" key="9">
    <source>
        <dbReference type="EMBL" id="EHQ88378.1"/>
    </source>
</evidence>